<protein>
    <submittedName>
        <fullName evidence="3">Flagellar hook-length control protein</fullName>
    </submittedName>
</protein>
<feature type="region of interest" description="Disordered" evidence="1">
    <location>
        <begin position="196"/>
        <end position="216"/>
    </location>
</feature>
<name>D3RRC7_ALLVD</name>
<dbReference type="Pfam" id="PF02120">
    <property type="entry name" value="Flg_hook"/>
    <property type="match status" value="1"/>
</dbReference>
<dbReference type="RefSeq" id="WP_012972104.1">
    <property type="nucleotide sequence ID" value="NC_013851.1"/>
</dbReference>
<feature type="domain" description="Flagellar hook-length control protein-like C-terminal" evidence="2">
    <location>
        <begin position="406"/>
        <end position="487"/>
    </location>
</feature>
<dbReference type="InterPro" id="IPR021136">
    <property type="entry name" value="Flagellar_hook_control-like_C"/>
</dbReference>
<dbReference type="Gene3D" id="3.30.750.140">
    <property type="match status" value="1"/>
</dbReference>
<feature type="region of interest" description="Disordered" evidence="1">
    <location>
        <begin position="267"/>
        <end position="288"/>
    </location>
</feature>
<feature type="region of interest" description="Disordered" evidence="1">
    <location>
        <begin position="114"/>
        <end position="136"/>
    </location>
</feature>
<gene>
    <name evidence="3" type="ordered locus">Alvin_2937</name>
</gene>
<dbReference type="InterPro" id="IPR038610">
    <property type="entry name" value="FliK-like_C_sf"/>
</dbReference>
<feature type="region of interest" description="Disordered" evidence="1">
    <location>
        <begin position="233"/>
        <end position="254"/>
    </location>
</feature>
<dbReference type="EMBL" id="CP001896">
    <property type="protein sequence ID" value="ADC63839.1"/>
    <property type="molecule type" value="Genomic_DNA"/>
</dbReference>
<dbReference type="KEGG" id="alv:Alvin_2937"/>
<evidence type="ECO:0000313" key="4">
    <source>
        <dbReference type="Proteomes" id="UP000001441"/>
    </source>
</evidence>
<dbReference type="STRING" id="572477.Alvin_2937"/>
<evidence type="ECO:0000256" key="1">
    <source>
        <dbReference type="SAM" id="MobiDB-lite"/>
    </source>
</evidence>
<proteinExistence type="predicted"/>
<dbReference type="InterPro" id="IPR052563">
    <property type="entry name" value="FliK"/>
</dbReference>
<dbReference type="HOGENOM" id="CLU_591617_0_0_6"/>
<dbReference type="CDD" id="cd17470">
    <property type="entry name" value="T3SS_Flik_C"/>
    <property type="match status" value="1"/>
</dbReference>
<keyword evidence="3" id="KW-0282">Flagellum</keyword>
<dbReference type="PANTHER" id="PTHR37533">
    <property type="entry name" value="FLAGELLAR HOOK-LENGTH CONTROL PROTEIN"/>
    <property type="match status" value="1"/>
</dbReference>
<keyword evidence="3" id="KW-0966">Cell projection</keyword>
<keyword evidence="4" id="KW-1185">Reference proteome</keyword>
<dbReference type="AlphaFoldDB" id="D3RRC7"/>
<dbReference type="eggNOG" id="COG3144">
    <property type="taxonomic scope" value="Bacteria"/>
</dbReference>
<dbReference type="PANTHER" id="PTHR37533:SF2">
    <property type="entry name" value="FLAGELLAR HOOK-LENGTH CONTROL PROTEIN"/>
    <property type="match status" value="1"/>
</dbReference>
<accession>D3RRC7</accession>
<organism evidence="3 4">
    <name type="scientific">Allochromatium vinosum (strain ATCC 17899 / DSM 180 / NBRC 103801 / NCIMB 10441 / D)</name>
    <name type="common">Chromatium vinosum</name>
    <dbReference type="NCBI Taxonomy" id="572477"/>
    <lineage>
        <taxon>Bacteria</taxon>
        <taxon>Pseudomonadati</taxon>
        <taxon>Pseudomonadota</taxon>
        <taxon>Gammaproteobacteria</taxon>
        <taxon>Chromatiales</taxon>
        <taxon>Chromatiaceae</taxon>
        <taxon>Allochromatium</taxon>
    </lineage>
</organism>
<evidence type="ECO:0000259" key="2">
    <source>
        <dbReference type="Pfam" id="PF02120"/>
    </source>
</evidence>
<dbReference type="OrthoDB" id="1792985at2"/>
<dbReference type="Proteomes" id="UP000001441">
    <property type="component" value="Chromosome"/>
</dbReference>
<sequence length="530" mass="55521">MMQTTTVPTGLSALLSQILGGLDESGVQLLGGADGTGTLGQADVGEFVQSLAGQLKLLMVERGADPVEVAAIADETLVAEFFALVQGQMESSSGGLSVTTGLGELMRGFEVSAVPGEEDRVSAETSPGDAPAQESEAPVWLAALPTVILERLTEAGRILPTPTLASASASALAAPSDSEPVDLETLTRALLRQVTPSANQDAGVPVEPANLPESSPTDLETLTRALLRQVTPSATQDAGVPAELANLPESSPTDLETLTRTLLRQVTPSANRDRDAEQPAVPDTLNPTESASILPAWLARQLNSDDVQTWLNTAVSVSLFSNAASDSASPSIGEKLRGLATNGEQTIKSTSDLETVLESTELNDVTPMGAPRTPTAMADTATTGTRLQTLDLNRLLQPGGEQRLAEQVRWSVDQGLDTAEIKLHPPSLGALDVRLVQEGDKTHVQFVSAHPIAREVLEAAVPRLREALAQDGVLLGNVSVSDQAPSDRGETGRERGQSAGTGDHEAEDDEDRIESIGTLSVLSRRLDVFT</sequence>
<feature type="region of interest" description="Disordered" evidence="1">
    <location>
        <begin position="479"/>
        <end position="514"/>
    </location>
</feature>
<reference evidence="3 4" key="1">
    <citation type="journal article" date="2011" name="Stand. Genomic Sci.">
        <title>Complete genome sequence of Allochromatium vinosum DSM 180(T).</title>
        <authorList>
            <person name="Weissgerber T."/>
            <person name="Zigann R."/>
            <person name="Bruce D."/>
            <person name="Chang Y.J."/>
            <person name="Detter J.C."/>
            <person name="Han C."/>
            <person name="Hauser L."/>
            <person name="Jeffries C.D."/>
            <person name="Land M."/>
            <person name="Munk A.C."/>
            <person name="Tapia R."/>
            <person name="Dahl C."/>
        </authorList>
    </citation>
    <scope>NUCLEOTIDE SEQUENCE [LARGE SCALE GENOMIC DNA]</scope>
    <source>
        <strain evidence="4">ATCC 17899 / DSM 180 / NBRC 103801 / NCIMB 10441 / D</strain>
    </source>
</reference>
<evidence type="ECO:0000313" key="3">
    <source>
        <dbReference type="EMBL" id="ADC63839.1"/>
    </source>
</evidence>
<keyword evidence="3" id="KW-0969">Cilium</keyword>
<feature type="compositionally biased region" description="Basic and acidic residues" evidence="1">
    <location>
        <begin position="485"/>
        <end position="496"/>
    </location>
</feature>